<evidence type="ECO:0000259" key="9">
    <source>
        <dbReference type="Pfam" id="PF01048"/>
    </source>
</evidence>
<feature type="domain" description="Nucleoside phosphorylase" evidence="9">
    <location>
        <begin position="25"/>
        <end position="270"/>
    </location>
</feature>
<evidence type="ECO:0000256" key="8">
    <source>
        <dbReference type="PIRSR" id="PIRSR000477-2"/>
    </source>
</evidence>
<evidence type="ECO:0000256" key="1">
    <source>
        <dbReference type="ARBA" id="ARBA00002678"/>
    </source>
</evidence>
<dbReference type="SUPFAM" id="SSF53167">
    <property type="entry name" value="Purine and uridine phosphorylases"/>
    <property type="match status" value="1"/>
</dbReference>
<feature type="binding site" evidence="8">
    <location>
        <position position="114"/>
    </location>
    <ligand>
        <name>phosphate</name>
        <dbReference type="ChEBI" id="CHEBI:43474"/>
    </ligand>
</feature>
<keyword evidence="5 7" id="KW-0808">Transferase</keyword>
<evidence type="ECO:0000256" key="7">
    <source>
        <dbReference type="PIRNR" id="PIRNR000477"/>
    </source>
</evidence>
<evidence type="ECO:0000256" key="6">
    <source>
        <dbReference type="ARBA" id="ARBA00048556"/>
    </source>
</evidence>
<sequence>MNPVYDKLLRCYDSVKDRIPFAPDVALVLGSGLGDYADHIQVEAAIDYHEIEGFPVSTVPGHKGRFVFSHIEGVPVVLMQGRVHYYEGYAMTDVVLPIRLMKLMGAKILFLTNASGGVNFDFAAGDLMLIRDQISSLVPSPLIGPNPDELGPRFPDMSHIYDEDLRSLIRECAEELDIPLREGVYVQFTGPAYESPQEVRMCRILGGDACGMSTACEAVAANHMGMKICGISCISNLACGMTDQPLSHKEVQETADRVAPRFRELVTRAIGRMGSL</sequence>
<evidence type="ECO:0000256" key="5">
    <source>
        <dbReference type="ARBA" id="ARBA00022679"/>
    </source>
</evidence>
<dbReference type="GO" id="GO:0004731">
    <property type="term" value="F:purine-nucleoside phosphorylase activity"/>
    <property type="evidence" value="ECO:0007669"/>
    <property type="project" value="UniProtKB-EC"/>
</dbReference>
<feature type="binding site" evidence="8">
    <location>
        <position position="194"/>
    </location>
    <ligand>
        <name>a purine D-ribonucleoside</name>
        <dbReference type="ChEBI" id="CHEBI:142355"/>
    </ligand>
</feature>
<dbReference type="OrthoDB" id="1523230at2"/>
<evidence type="ECO:0000256" key="4">
    <source>
        <dbReference type="ARBA" id="ARBA00022676"/>
    </source>
</evidence>
<dbReference type="PIRSF" id="PIRSF000477">
    <property type="entry name" value="PurNPase"/>
    <property type="match status" value="1"/>
</dbReference>
<evidence type="ECO:0000256" key="2">
    <source>
        <dbReference type="ARBA" id="ARBA00005058"/>
    </source>
</evidence>
<keyword evidence="4 7" id="KW-0328">Glycosyltransferase</keyword>
<name>A0A413FDQ3_9FIRM</name>
<dbReference type="InterPro" id="IPR011270">
    <property type="entry name" value="Pur_Nuc_Pase_Ino/Guo-sp"/>
</dbReference>
<feature type="binding site" evidence="8">
    <location>
        <position position="236"/>
    </location>
    <ligand>
        <name>a purine D-ribonucleoside</name>
        <dbReference type="ChEBI" id="CHEBI:142355"/>
    </ligand>
</feature>
<dbReference type="InterPro" id="IPR000845">
    <property type="entry name" value="Nucleoside_phosphorylase_d"/>
</dbReference>
<dbReference type="RefSeq" id="WP_007719273.1">
    <property type="nucleotide sequence ID" value="NZ_BAABXR010000001.1"/>
</dbReference>
<dbReference type="EC" id="2.4.2.1" evidence="7"/>
<organism evidence="10 11">
    <name type="scientific">Enterocloster asparagiformis</name>
    <dbReference type="NCBI Taxonomy" id="333367"/>
    <lineage>
        <taxon>Bacteria</taxon>
        <taxon>Bacillati</taxon>
        <taxon>Bacillota</taxon>
        <taxon>Clostridia</taxon>
        <taxon>Lachnospirales</taxon>
        <taxon>Lachnospiraceae</taxon>
        <taxon>Enterocloster</taxon>
    </lineage>
</organism>
<feature type="binding site" evidence="8">
    <location>
        <position position="213"/>
    </location>
    <ligand>
        <name>phosphate</name>
        <dbReference type="ChEBI" id="CHEBI:43474"/>
    </ligand>
</feature>
<dbReference type="Pfam" id="PF01048">
    <property type="entry name" value="PNP_UDP_1"/>
    <property type="match status" value="1"/>
</dbReference>
<comment type="caution">
    <text evidence="10">The sequence shown here is derived from an EMBL/GenBank/DDBJ whole genome shotgun (WGS) entry which is preliminary data.</text>
</comment>
<accession>A0A413FDQ3</accession>
<gene>
    <name evidence="10" type="ORF">DWV29_15135</name>
</gene>
<comment type="function">
    <text evidence="1">The purine nucleoside phosphorylases catalyze the phosphorolytic breakdown of the N-glycosidic bond in the beta-(deoxy)ribonucleoside molecules, with the formation of the corresponding free purine bases and pentose-1-phosphate. Cleaves guanosine, inosine, 2'-deoxyguanosine and 2'-deoxyinosine.</text>
</comment>
<dbReference type="InterPro" id="IPR035994">
    <property type="entry name" value="Nucleoside_phosphorylase_sf"/>
</dbReference>
<dbReference type="NCBIfam" id="NF006054">
    <property type="entry name" value="PRK08202.1"/>
    <property type="match status" value="1"/>
</dbReference>
<feature type="binding site" evidence="8">
    <location>
        <begin position="82"/>
        <end position="84"/>
    </location>
    <ligand>
        <name>phosphate</name>
        <dbReference type="ChEBI" id="CHEBI:43474"/>
    </ligand>
</feature>
<protein>
    <recommendedName>
        <fullName evidence="7">Purine nucleoside phosphorylase</fullName>
        <ecNumber evidence="7">2.4.2.1</ecNumber>
    </recommendedName>
    <alternativeName>
        <fullName evidence="7">Inosine-guanosine phosphorylase</fullName>
    </alternativeName>
</protein>
<evidence type="ECO:0000256" key="3">
    <source>
        <dbReference type="ARBA" id="ARBA00006751"/>
    </source>
</evidence>
<proteinExistence type="inferred from homology"/>
<dbReference type="NCBIfam" id="TIGR01700">
    <property type="entry name" value="PNPH"/>
    <property type="match status" value="1"/>
</dbReference>
<dbReference type="PANTHER" id="PTHR11904:SF9">
    <property type="entry name" value="PURINE NUCLEOSIDE PHOSPHORYLASE-RELATED"/>
    <property type="match status" value="1"/>
</dbReference>
<comment type="catalytic activity">
    <reaction evidence="6">
        <text>a purine 2'-deoxy-D-ribonucleoside + phosphate = a purine nucleobase + 2-deoxy-alpha-D-ribose 1-phosphate</text>
        <dbReference type="Rhea" id="RHEA:36431"/>
        <dbReference type="ChEBI" id="CHEBI:26386"/>
        <dbReference type="ChEBI" id="CHEBI:43474"/>
        <dbReference type="ChEBI" id="CHEBI:57259"/>
        <dbReference type="ChEBI" id="CHEBI:142361"/>
        <dbReference type="EC" id="2.4.2.1"/>
    </reaction>
</comment>
<dbReference type="PANTHER" id="PTHR11904">
    <property type="entry name" value="METHYLTHIOADENOSINE/PURINE NUCLEOSIDE PHOSPHORYLASE"/>
    <property type="match status" value="1"/>
</dbReference>
<dbReference type="UniPathway" id="UPA00606"/>
<evidence type="ECO:0000313" key="11">
    <source>
        <dbReference type="Proteomes" id="UP000283880"/>
    </source>
</evidence>
<dbReference type="InterPro" id="IPR011268">
    <property type="entry name" value="Purine_phosphorylase"/>
</dbReference>
<comment type="pathway">
    <text evidence="2 7">Purine metabolism; purine nucleoside salvage.</text>
</comment>
<comment type="similarity">
    <text evidence="3 7">Belongs to the PNP/MTAP phosphorylase family.</text>
</comment>
<feature type="binding site" evidence="8">
    <location>
        <position position="31"/>
    </location>
    <ligand>
        <name>phosphate</name>
        <dbReference type="ChEBI" id="CHEBI:43474"/>
    </ligand>
</feature>
<dbReference type="GO" id="GO:0009116">
    <property type="term" value="P:nucleoside metabolic process"/>
    <property type="evidence" value="ECO:0007669"/>
    <property type="project" value="InterPro"/>
</dbReference>
<reference evidence="10 11" key="1">
    <citation type="submission" date="2018-08" db="EMBL/GenBank/DDBJ databases">
        <title>A genome reference for cultivated species of the human gut microbiota.</title>
        <authorList>
            <person name="Zou Y."/>
            <person name="Xue W."/>
            <person name="Luo G."/>
        </authorList>
    </citation>
    <scope>NUCLEOTIDE SEQUENCE [LARGE SCALE GENOMIC DNA]</scope>
    <source>
        <strain evidence="10 11">AF04-15</strain>
    </source>
</reference>
<dbReference type="NCBIfam" id="TIGR01697">
    <property type="entry name" value="PNPH-PUNA-XAPA"/>
    <property type="match status" value="1"/>
</dbReference>
<dbReference type="AlphaFoldDB" id="A0A413FDQ3"/>
<dbReference type="EMBL" id="QSBM01000011">
    <property type="protein sequence ID" value="RGX28258.1"/>
    <property type="molecule type" value="Genomic_DNA"/>
</dbReference>
<dbReference type="CDD" id="cd09009">
    <property type="entry name" value="PNP-EcPNPII_like"/>
    <property type="match status" value="1"/>
</dbReference>
<dbReference type="Gene3D" id="3.40.50.1580">
    <property type="entry name" value="Nucleoside phosphorylase domain"/>
    <property type="match status" value="1"/>
</dbReference>
<dbReference type="Proteomes" id="UP000283880">
    <property type="component" value="Unassembled WGS sequence"/>
</dbReference>
<evidence type="ECO:0000313" key="10">
    <source>
        <dbReference type="EMBL" id="RGX28258.1"/>
    </source>
</evidence>
<feature type="binding site" evidence="8">
    <location>
        <position position="62"/>
    </location>
    <ligand>
        <name>phosphate</name>
        <dbReference type="ChEBI" id="CHEBI:43474"/>
    </ligand>
</feature>
<dbReference type="GO" id="GO:0005737">
    <property type="term" value="C:cytoplasm"/>
    <property type="evidence" value="ECO:0007669"/>
    <property type="project" value="TreeGrafter"/>
</dbReference>